<protein>
    <submittedName>
        <fullName evidence="1">Uncharacterized protein</fullName>
    </submittedName>
</protein>
<proteinExistence type="predicted"/>
<dbReference type="Proteomes" id="UP000828048">
    <property type="component" value="Chromosome 9"/>
</dbReference>
<name>A0ACB7ZM03_9ERIC</name>
<reference evidence="1 2" key="1">
    <citation type="journal article" date="2021" name="Hortic Res">
        <title>High-quality reference genome and annotation aids understanding of berry development for evergreen blueberry (Vaccinium darrowii).</title>
        <authorList>
            <person name="Yu J."/>
            <person name="Hulse-Kemp A.M."/>
            <person name="Babiker E."/>
            <person name="Staton M."/>
        </authorList>
    </citation>
    <scope>NUCLEOTIDE SEQUENCE [LARGE SCALE GENOMIC DNA]</scope>
    <source>
        <strain evidence="2">cv. NJ 8807/NJ 8810</strain>
        <tissue evidence="1">Young leaf</tissue>
    </source>
</reference>
<keyword evidence="2" id="KW-1185">Reference proteome</keyword>
<comment type="caution">
    <text evidence="1">The sequence shown here is derived from an EMBL/GenBank/DDBJ whole genome shotgun (WGS) entry which is preliminary data.</text>
</comment>
<evidence type="ECO:0000313" key="2">
    <source>
        <dbReference type="Proteomes" id="UP000828048"/>
    </source>
</evidence>
<gene>
    <name evidence="1" type="ORF">Vadar_023154</name>
</gene>
<dbReference type="EMBL" id="CM037159">
    <property type="protein sequence ID" value="KAH7866644.1"/>
    <property type="molecule type" value="Genomic_DNA"/>
</dbReference>
<organism evidence="1 2">
    <name type="scientific">Vaccinium darrowii</name>
    <dbReference type="NCBI Taxonomy" id="229202"/>
    <lineage>
        <taxon>Eukaryota</taxon>
        <taxon>Viridiplantae</taxon>
        <taxon>Streptophyta</taxon>
        <taxon>Embryophyta</taxon>
        <taxon>Tracheophyta</taxon>
        <taxon>Spermatophyta</taxon>
        <taxon>Magnoliopsida</taxon>
        <taxon>eudicotyledons</taxon>
        <taxon>Gunneridae</taxon>
        <taxon>Pentapetalae</taxon>
        <taxon>asterids</taxon>
        <taxon>Ericales</taxon>
        <taxon>Ericaceae</taxon>
        <taxon>Vaccinioideae</taxon>
        <taxon>Vaccinieae</taxon>
        <taxon>Vaccinium</taxon>
    </lineage>
</organism>
<accession>A0ACB7ZM03</accession>
<evidence type="ECO:0000313" key="1">
    <source>
        <dbReference type="EMBL" id="KAH7866644.1"/>
    </source>
</evidence>
<sequence>MAVDSIRDISSEEAVETTKLLALKEGLLVGISSGAAAAAAIKIAKRPENTGKLIVVVFPRFGERYLTSVLFDSLKKEAEDMKFEA</sequence>